<dbReference type="Gene3D" id="1.10.3720.10">
    <property type="entry name" value="MetI-like"/>
    <property type="match status" value="1"/>
</dbReference>
<dbReference type="EMBL" id="NOKA02000008">
    <property type="protein sequence ID" value="RDY31955.1"/>
    <property type="molecule type" value="Genomic_DNA"/>
</dbReference>
<evidence type="ECO:0000313" key="12">
    <source>
        <dbReference type="Proteomes" id="UP000247523"/>
    </source>
</evidence>
<evidence type="ECO:0000256" key="1">
    <source>
        <dbReference type="ARBA" id="ARBA00004651"/>
    </source>
</evidence>
<accession>A0A255INW8</accession>
<reference evidence="10 11" key="1">
    <citation type="journal article" date="2017" name="Genome Announc.">
        <title>Draft Genome Sequence of a Sporulating and Motile Strain of Lachnotalea glycerini Isolated from Water in Quebec City, Canada.</title>
        <authorList>
            <person name="Maheux A.F."/>
            <person name="Boudreau D.K."/>
            <person name="Berube E."/>
            <person name="Boissinot M."/>
            <person name="Raymond F."/>
            <person name="Brodeur S."/>
            <person name="Corbeil J."/>
            <person name="Isabel S."/>
            <person name="Omar R.F."/>
            <person name="Bergeron M.G."/>
        </authorList>
    </citation>
    <scope>NUCLEOTIDE SEQUENCE [LARGE SCALE GENOMIC DNA]</scope>
    <source>
        <strain evidence="10 11">CCRI-19302</strain>
    </source>
</reference>
<dbReference type="SUPFAM" id="SSF161098">
    <property type="entry name" value="MetI-like"/>
    <property type="match status" value="1"/>
</dbReference>
<keyword evidence="11" id="KW-1185">Reference proteome</keyword>
<keyword evidence="3" id="KW-1003">Cell membrane</keyword>
<evidence type="ECO:0000259" key="8">
    <source>
        <dbReference type="PROSITE" id="PS50928"/>
    </source>
</evidence>
<evidence type="ECO:0000313" key="11">
    <source>
        <dbReference type="Proteomes" id="UP000216411"/>
    </source>
</evidence>
<evidence type="ECO:0000313" key="9">
    <source>
        <dbReference type="EMBL" id="PXV85150.1"/>
    </source>
</evidence>
<comment type="similarity">
    <text evidence="7">Belongs to the binding-protein-dependent transport system permease family.</text>
</comment>
<evidence type="ECO:0000256" key="2">
    <source>
        <dbReference type="ARBA" id="ARBA00022448"/>
    </source>
</evidence>
<dbReference type="Proteomes" id="UP000216411">
    <property type="component" value="Unassembled WGS sequence"/>
</dbReference>
<dbReference type="CDD" id="cd06261">
    <property type="entry name" value="TM_PBP2"/>
    <property type="match status" value="1"/>
</dbReference>
<dbReference type="OrthoDB" id="9806409at2"/>
<dbReference type="PROSITE" id="PS50928">
    <property type="entry name" value="ABC_TM1"/>
    <property type="match status" value="1"/>
</dbReference>
<dbReference type="PANTHER" id="PTHR30465">
    <property type="entry name" value="INNER MEMBRANE ABC TRANSPORTER"/>
    <property type="match status" value="1"/>
</dbReference>
<dbReference type="InterPro" id="IPR035906">
    <property type="entry name" value="MetI-like_sf"/>
</dbReference>
<feature type="transmembrane region" description="Helical" evidence="7">
    <location>
        <begin position="100"/>
        <end position="121"/>
    </location>
</feature>
<evidence type="ECO:0000256" key="3">
    <source>
        <dbReference type="ARBA" id="ARBA00022475"/>
    </source>
</evidence>
<evidence type="ECO:0000313" key="10">
    <source>
        <dbReference type="EMBL" id="RDY31955.1"/>
    </source>
</evidence>
<keyword evidence="2 7" id="KW-0813">Transport</keyword>
<dbReference type="GO" id="GO:0005886">
    <property type="term" value="C:plasma membrane"/>
    <property type="evidence" value="ECO:0007669"/>
    <property type="project" value="UniProtKB-SubCell"/>
</dbReference>
<organism evidence="10 11">
    <name type="scientific">Lachnotalea glycerini</name>
    <dbReference type="NCBI Taxonomy" id="1763509"/>
    <lineage>
        <taxon>Bacteria</taxon>
        <taxon>Bacillati</taxon>
        <taxon>Bacillota</taxon>
        <taxon>Clostridia</taxon>
        <taxon>Lachnospirales</taxon>
        <taxon>Lachnospiraceae</taxon>
        <taxon>Lachnotalea</taxon>
    </lineage>
</organism>
<name>A0A255INW8_9FIRM</name>
<comment type="subcellular location">
    <subcellularLocation>
        <location evidence="1 7">Cell membrane</location>
        <topology evidence="1 7">Multi-pass membrane protein</topology>
    </subcellularLocation>
</comment>
<dbReference type="Pfam" id="PF00528">
    <property type="entry name" value="BPD_transp_1"/>
    <property type="match status" value="1"/>
</dbReference>
<dbReference type="EMBL" id="QICS01000019">
    <property type="protein sequence ID" value="PXV85150.1"/>
    <property type="molecule type" value="Genomic_DNA"/>
</dbReference>
<dbReference type="Pfam" id="PF19300">
    <property type="entry name" value="BPD_transp_1_N"/>
    <property type="match status" value="1"/>
</dbReference>
<feature type="transmembrane region" description="Helical" evidence="7">
    <location>
        <begin position="272"/>
        <end position="295"/>
    </location>
</feature>
<sequence length="306" mass="33831">MTKYILKRTAASLFTVFIVATLTFALMKAVPGSPFTSEKANLIVETSLNEKYGLDKPIYVQYGIYLEQLIHGDLGISYKVQKNAKVVKIIKTTFPVSARMGGLAILLALGCGIPLGCIGALRNGKWQDNVIRIFSTCGIAIPSFVIASISMLIFAVKLKWVPSLGLSSPKSYILPVLSLTFYPMCYIARLMRASMLEALGQDYIRTARAKGMSERVTTFKHALRNSLIPVITYVGPMIAYTLVGAFVVEKIFNIPGLGRYFIKAIENRDYSLIMGTTVFLAVLIIVMNLFCDILYKVVDPRIKLGE</sequence>
<evidence type="ECO:0000256" key="5">
    <source>
        <dbReference type="ARBA" id="ARBA00022989"/>
    </source>
</evidence>
<dbReference type="PANTHER" id="PTHR30465:SF74">
    <property type="entry name" value="OLIGOPEPTIDE TRANSPORT SYSTEM PERMEASE PROTEIN OPPB"/>
    <property type="match status" value="1"/>
</dbReference>
<dbReference type="GO" id="GO:0055085">
    <property type="term" value="P:transmembrane transport"/>
    <property type="evidence" value="ECO:0007669"/>
    <property type="project" value="InterPro"/>
</dbReference>
<evidence type="ECO:0000256" key="4">
    <source>
        <dbReference type="ARBA" id="ARBA00022692"/>
    </source>
</evidence>
<evidence type="ECO:0000256" key="7">
    <source>
        <dbReference type="RuleBase" id="RU363032"/>
    </source>
</evidence>
<feature type="transmembrane region" description="Helical" evidence="7">
    <location>
        <begin position="133"/>
        <end position="156"/>
    </location>
</feature>
<feature type="transmembrane region" description="Helical" evidence="7">
    <location>
        <begin position="230"/>
        <end position="252"/>
    </location>
</feature>
<comment type="caution">
    <text evidence="10">The sequence shown here is derived from an EMBL/GenBank/DDBJ whole genome shotgun (WGS) entry which is preliminary data.</text>
</comment>
<keyword evidence="5 7" id="KW-1133">Transmembrane helix</keyword>
<protein>
    <submittedName>
        <fullName evidence="10">ABC transporter permease</fullName>
    </submittedName>
    <submittedName>
        <fullName evidence="9">Oligopeptide transport system permease protein</fullName>
    </submittedName>
</protein>
<dbReference type="InterPro" id="IPR000515">
    <property type="entry name" value="MetI-like"/>
</dbReference>
<dbReference type="RefSeq" id="WP_094376980.1">
    <property type="nucleotide sequence ID" value="NZ_NOKA02000008.1"/>
</dbReference>
<gene>
    <name evidence="9" type="ORF">C8E03_11981</name>
    <name evidence="10" type="ORF">CG710_007405</name>
</gene>
<reference evidence="10" key="3">
    <citation type="submission" date="2018-07" db="EMBL/GenBank/DDBJ databases">
        <authorList>
            <person name="Quirk P.G."/>
            <person name="Krulwich T.A."/>
        </authorList>
    </citation>
    <scope>NUCLEOTIDE SEQUENCE</scope>
    <source>
        <strain evidence="10">CCRI-19302</strain>
    </source>
</reference>
<dbReference type="AlphaFoldDB" id="A0A255INW8"/>
<dbReference type="Proteomes" id="UP000247523">
    <property type="component" value="Unassembled WGS sequence"/>
</dbReference>
<reference evidence="9 12" key="2">
    <citation type="submission" date="2018-05" db="EMBL/GenBank/DDBJ databases">
        <title>Genomic Encyclopedia of Type Strains, Phase IV (KMG-IV): sequencing the most valuable type-strain genomes for metagenomic binning, comparative biology and taxonomic classification.</title>
        <authorList>
            <person name="Goeker M."/>
        </authorList>
    </citation>
    <scope>NUCLEOTIDE SEQUENCE [LARGE SCALE GENOMIC DNA]</scope>
    <source>
        <strain evidence="9 12">DSM 28816</strain>
    </source>
</reference>
<proteinExistence type="inferred from homology"/>
<feature type="domain" description="ABC transmembrane type-1" evidence="8">
    <location>
        <begin position="94"/>
        <end position="291"/>
    </location>
</feature>
<keyword evidence="4 7" id="KW-0812">Transmembrane</keyword>
<dbReference type="InterPro" id="IPR045621">
    <property type="entry name" value="BPD_transp_1_N"/>
</dbReference>
<keyword evidence="6 7" id="KW-0472">Membrane</keyword>
<feature type="transmembrane region" description="Helical" evidence="7">
    <location>
        <begin position="172"/>
        <end position="191"/>
    </location>
</feature>
<evidence type="ECO:0000256" key="6">
    <source>
        <dbReference type="ARBA" id="ARBA00023136"/>
    </source>
</evidence>